<feature type="region of interest" description="Disordered" evidence="1">
    <location>
        <begin position="1"/>
        <end position="36"/>
    </location>
</feature>
<feature type="transmembrane region" description="Helical" evidence="2">
    <location>
        <begin position="232"/>
        <end position="258"/>
    </location>
</feature>
<dbReference type="Proteomes" id="UP000290365">
    <property type="component" value="Chromosome"/>
</dbReference>
<evidence type="ECO:0000256" key="1">
    <source>
        <dbReference type="SAM" id="MobiDB-lite"/>
    </source>
</evidence>
<feature type="transmembrane region" description="Helical" evidence="2">
    <location>
        <begin position="125"/>
        <end position="148"/>
    </location>
</feature>
<accession>A0A4P6JZI0</accession>
<dbReference type="InterPro" id="IPR025403">
    <property type="entry name" value="TgpA-like_C"/>
</dbReference>
<keyword evidence="5" id="KW-1185">Reference proteome</keyword>
<evidence type="ECO:0000256" key="2">
    <source>
        <dbReference type="SAM" id="Phobius"/>
    </source>
</evidence>
<gene>
    <name evidence="4" type="ORF">EPA93_35675</name>
</gene>
<dbReference type="EMBL" id="CP035758">
    <property type="protein sequence ID" value="QBD81025.1"/>
    <property type="molecule type" value="Genomic_DNA"/>
</dbReference>
<evidence type="ECO:0000259" key="3">
    <source>
        <dbReference type="Pfam" id="PF13559"/>
    </source>
</evidence>
<feature type="transmembrane region" description="Helical" evidence="2">
    <location>
        <begin position="86"/>
        <end position="104"/>
    </location>
</feature>
<feature type="transmembrane region" description="Helical" evidence="2">
    <location>
        <begin position="278"/>
        <end position="300"/>
    </location>
</feature>
<dbReference type="KEGG" id="kbs:EPA93_35675"/>
<sequence length="545" mass="60910">MREKGVPDMDALPENDPSPASNGHSTAAQARRAQEAQDMGTTYVPEHLNLGEHLLPFVFAAAEACWIDAIFIGLVAIHFFQLSTPFMPLWAPFLLLAGSHWLAIQLERRDIAAGKIDAEEPQRAVTSGTPVLVGLLVLTILLIIWASLYAPTRALWNPTWLLAMLNDILLLQPNAYHIFVLILLSLLFAWRGIARARRTIEPGEVFTSLRLGMGVIIFVILVTAGANQLPGYGLFLLGLLPCFLCLELIAHALSKVIFVRDAHAGGLLGSVEAQERSLLTVVVVIGLALLLIAFALGLLISPNFLVDVQAALSPIAMLYNLITSGLAYAITFLLTPFFWLFSLIPFHFVPLRQFQPPQSVRTDAKLHQTVPPQSVVVTIVVLKVVLPFIFIGIVIFFIWWLLRRRRAAFVRRNLDLHESLWSWGLFKMQLRALWLALWHRLFPPKAVETQMPAPEEPIEGTPAARSIREIYRLLLRWAASRGLARKKDETPFELKQRLQERLPDIESELGVVTSAYAAVRYGEAAPDQAEIARVQQSWLELQQKG</sequence>
<name>A0A4P6JZI0_KTERU</name>
<keyword evidence="2" id="KW-1133">Transmembrane helix</keyword>
<evidence type="ECO:0000313" key="4">
    <source>
        <dbReference type="EMBL" id="QBD81025.1"/>
    </source>
</evidence>
<feature type="domain" description="Protein-glutamine gamma-glutamyltransferase-like C-terminal" evidence="3">
    <location>
        <begin position="470"/>
        <end position="538"/>
    </location>
</feature>
<feature type="transmembrane region" description="Helical" evidence="2">
    <location>
        <begin position="375"/>
        <end position="402"/>
    </location>
</feature>
<proteinExistence type="predicted"/>
<keyword evidence="2" id="KW-0812">Transmembrane</keyword>
<dbReference type="OrthoDB" id="146424at2"/>
<keyword evidence="2" id="KW-0472">Membrane</keyword>
<organism evidence="4 5">
    <name type="scientific">Ktedonosporobacter rubrisoli</name>
    <dbReference type="NCBI Taxonomy" id="2509675"/>
    <lineage>
        <taxon>Bacteria</taxon>
        <taxon>Bacillati</taxon>
        <taxon>Chloroflexota</taxon>
        <taxon>Ktedonobacteria</taxon>
        <taxon>Ktedonobacterales</taxon>
        <taxon>Ktedonosporobacteraceae</taxon>
        <taxon>Ktedonosporobacter</taxon>
    </lineage>
</organism>
<dbReference type="AlphaFoldDB" id="A0A4P6JZI0"/>
<evidence type="ECO:0000313" key="5">
    <source>
        <dbReference type="Proteomes" id="UP000290365"/>
    </source>
</evidence>
<feature type="transmembrane region" description="Helical" evidence="2">
    <location>
        <begin position="205"/>
        <end position="226"/>
    </location>
</feature>
<feature type="transmembrane region" description="Helical" evidence="2">
    <location>
        <begin position="57"/>
        <end position="80"/>
    </location>
</feature>
<reference evidence="4 5" key="1">
    <citation type="submission" date="2019-01" db="EMBL/GenBank/DDBJ databases">
        <title>Ktedonosporobacter rubrisoli SCAWS-G2.</title>
        <authorList>
            <person name="Huang Y."/>
            <person name="Yan B."/>
        </authorList>
    </citation>
    <scope>NUCLEOTIDE SEQUENCE [LARGE SCALE GENOMIC DNA]</scope>
    <source>
        <strain evidence="4 5">SCAWS-G2</strain>
    </source>
</reference>
<feature type="transmembrane region" description="Helical" evidence="2">
    <location>
        <begin position="175"/>
        <end position="193"/>
    </location>
</feature>
<dbReference type="Pfam" id="PF13559">
    <property type="entry name" value="DUF4129"/>
    <property type="match status" value="1"/>
</dbReference>
<protein>
    <submittedName>
        <fullName evidence="4">DUF4129 domain-containing protein</fullName>
    </submittedName>
</protein>